<keyword evidence="3" id="KW-0804">Transcription</keyword>
<evidence type="ECO:0000256" key="3">
    <source>
        <dbReference type="ARBA" id="ARBA00023163"/>
    </source>
</evidence>
<dbReference type="Pfam" id="PF12833">
    <property type="entry name" value="HTH_18"/>
    <property type="match status" value="1"/>
</dbReference>
<protein>
    <submittedName>
        <fullName evidence="5">Transcriptional regulator, AraC family</fullName>
    </submittedName>
</protein>
<accession>A0A0R1NWZ4</accession>
<dbReference type="AlphaFoldDB" id="A0A0R1NWZ4"/>
<dbReference type="GO" id="GO:0003700">
    <property type="term" value="F:DNA-binding transcription factor activity"/>
    <property type="evidence" value="ECO:0007669"/>
    <property type="project" value="InterPro"/>
</dbReference>
<dbReference type="PANTHER" id="PTHR43280">
    <property type="entry name" value="ARAC-FAMILY TRANSCRIPTIONAL REGULATOR"/>
    <property type="match status" value="1"/>
</dbReference>
<dbReference type="PROSITE" id="PS01124">
    <property type="entry name" value="HTH_ARAC_FAMILY_2"/>
    <property type="match status" value="1"/>
</dbReference>
<evidence type="ECO:0000256" key="2">
    <source>
        <dbReference type="ARBA" id="ARBA00023125"/>
    </source>
</evidence>
<proteinExistence type="predicted"/>
<organism evidence="5 6">
    <name type="scientific">Lentilactobacillus kisonensis DSM 19906 = JCM 15041</name>
    <dbReference type="NCBI Taxonomy" id="1423766"/>
    <lineage>
        <taxon>Bacteria</taxon>
        <taxon>Bacillati</taxon>
        <taxon>Bacillota</taxon>
        <taxon>Bacilli</taxon>
        <taxon>Lactobacillales</taxon>
        <taxon>Lactobacillaceae</taxon>
        <taxon>Lentilactobacillus</taxon>
    </lineage>
</organism>
<name>A0A0R1NWZ4_9LACO</name>
<dbReference type="Proteomes" id="UP000051439">
    <property type="component" value="Unassembled WGS sequence"/>
</dbReference>
<dbReference type="InterPro" id="IPR018060">
    <property type="entry name" value="HTH_AraC"/>
</dbReference>
<dbReference type="PATRIC" id="fig|1423766.4.peg.1678"/>
<comment type="caution">
    <text evidence="5">The sequence shown here is derived from an EMBL/GenBank/DDBJ whole genome shotgun (WGS) entry which is preliminary data.</text>
</comment>
<dbReference type="RefSeq" id="WP_056949155.1">
    <property type="nucleotide sequence ID" value="NZ_AZEB01000003.1"/>
</dbReference>
<keyword evidence="6" id="KW-1185">Reference proteome</keyword>
<keyword evidence="1" id="KW-0805">Transcription regulation</keyword>
<dbReference type="InterPro" id="IPR009057">
    <property type="entry name" value="Homeodomain-like_sf"/>
</dbReference>
<evidence type="ECO:0000313" key="6">
    <source>
        <dbReference type="Proteomes" id="UP000051439"/>
    </source>
</evidence>
<evidence type="ECO:0000313" key="5">
    <source>
        <dbReference type="EMBL" id="KRL22868.1"/>
    </source>
</evidence>
<evidence type="ECO:0000259" key="4">
    <source>
        <dbReference type="PROSITE" id="PS01124"/>
    </source>
</evidence>
<keyword evidence="2" id="KW-0238">DNA-binding</keyword>
<sequence length="377" mass="43226">MADYQLLLAELRNFVDLSIIVCRFDGQIIQQWKPTMANNFPKAYLAKIQQIKQPAAARLYIISANENLSVIRYDSEQVFIVLWSVSKKMSIDKNFEDHFTGVSTNHLISITRFLYYGLFNRFPENLKPISASNTMVATNRQHESILESNQENGISHNNYFLETNMLESIKNGDLAKFEVNHEAFIKSGSYGQLVIGNELRQKKDLAITATTLFTRAAIRGGLPPDAAFALSDSCIQKIEAETLIESVNMLIRKIGYLFIERVRNHAQRASSIPIYLVKDYIYKHLHERILLVDLAKSVNCSVSYLCKSFKKETGMTISNYIAQQRVGEIESYLIFTQKSLTEIAIDLGFHDLSYLTKTFKKVDTISPTQFRSKYRFY</sequence>
<feature type="domain" description="HTH araC/xylS-type" evidence="4">
    <location>
        <begin position="275"/>
        <end position="373"/>
    </location>
</feature>
<evidence type="ECO:0000256" key="1">
    <source>
        <dbReference type="ARBA" id="ARBA00023015"/>
    </source>
</evidence>
<dbReference type="PANTHER" id="PTHR43280:SF34">
    <property type="entry name" value="ARAC-FAMILY TRANSCRIPTIONAL REGULATOR"/>
    <property type="match status" value="1"/>
</dbReference>
<dbReference type="Gene3D" id="1.10.10.60">
    <property type="entry name" value="Homeodomain-like"/>
    <property type="match status" value="2"/>
</dbReference>
<dbReference type="SMART" id="SM00342">
    <property type="entry name" value="HTH_ARAC"/>
    <property type="match status" value="1"/>
</dbReference>
<dbReference type="SUPFAM" id="SSF46689">
    <property type="entry name" value="Homeodomain-like"/>
    <property type="match status" value="2"/>
</dbReference>
<dbReference type="EMBL" id="AZEB01000003">
    <property type="protein sequence ID" value="KRL22868.1"/>
    <property type="molecule type" value="Genomic_DNA"/>
</dbReference>
<reference evidence="5 6" key="1">
    <citation type="journal article" date="2015" name="Genome Announc.">
        <title>Expanding the biotechnology potential of lactobacilli through comparative genomics of 213 strains and associated genera.</title>
        <authorList>
            <person name="Sun Z."/>
            <person name="Harris H.M."/>
            <person name="McCann A."/>
            <person name="Guo C."/>
            <person name="Argimon S."/>
            <person name="Zhang W."/>
            <person name="Yang X."/>
            <person name="Jeffery I.B."/>
            <person name="Cooney J.C."/>
            <person name="Kagawa T.F."/>
            <person name="Liu W."/>
            <person name="Song Y."/>
            <person name="Salvetti E."/>
            <person name="Wrobel A."/>
            <person name="Rasinkangas P."/>
            <person name="Parkhill J."/>
            <person name="Rea M.C."/>
            <person name="O'Sullivan O."/>
            <person name="Ritari J."/>
            <person name="Douillard F.P."/>
            <person name="Paul Ross R."/>
            <person name="Yang R."/>
            <person name="Briner A.E."/>
            <person name="Felis G.E."/>
            <person name="de Vos W.M."/>
            <person name="Barrangou R."/>
            <person name="Klaenhammer T.R."/>
            <person name="Caufield P.W."/>
            <person name="Cui Y."/>
            <person name="Zhang H."/>
            <person name="O'Toole P.W."/>
        </authorList>
    </citation>
    <scope>NUCLEOTIDE SEQUENCE [LARGE SCALE GENOMIC DNA]</scope>
    <source>
        <strain evidence="5 6">DSM 19906</strain>
    </source>
</reference>
<gene>
    <name evidence="5" type="ORF">FC98_GL001620</name>
</gene>
<dbReference type="GO" id="GO:0043565">
    <property type="term" value="F:sequence-specific DNA binding"/>
    <property type="evidence" value="ECO:0007669"/>
    <property type="project" value="InterPro"/>
</dbReference>